<evidence type="ECO:0000313" key="2">
    <source>
        <dbReference type="Proteomes" id="UP000054018"/>
    </source>
</evidence>
<dbReference type="HOGENOM" id="CLU_1555881_0_0_1"/>
<organism evidence="1 2">
    <name type="scientific">Pisolithus microcarpus 441</name>
    <dbReference type="NCBI Taxonomy" id="765257"/>
    <lineage>
        <taxon>Eukaryota</taxon>
        <taxon>Fungi</taxon>
        <taxon>Dikarya</taxon>
        <taxon>Basidiomycota</taxon>
        <taxon>Agaricomycotina</taxon>
        <taxon>Agaricomycetes</taxon>
        <taxon>Agaricomycetidae</taxon>
        <taxon>Boletales</taxon>
        <taxon>Sclerodermatineae</taxon>
        <taxon>Pisolithaceae</taxon>
        <taxon>Pisolithus</taxon>
    </lineage>
</organism>
<reference evidence="1 2" key="1">
    <citation type="submission" date="2014-04" db="EMBL/GenBank/DDBJ databases">
        <authorList>
            <consortium name="DOE Joint Genome Institute"/>
            <person name="Kuo A."/>
            <person name="Kohler A."/>
            <person name="Costa M.D."/>
            <person name="Nagy L.G."/>
            <person name="Floudas D."/>
            <person name="Copeland A."/>
            <person name="Barry K.W."/>
            <person name="Cichocki N."/>
            <person name="Veneault-Fourrey C."/>
            <person name="LaButti K."/>
            <person name="Lindquist E.A."/>
            <person name="Lipzen A."/>
            <person name="Lundell T."/>
            <person name="Morin E."/>
            <person name="Murat C."/>
            <person name="Sun H."/>
            <person name="Tunlid A."/>
            <person name="Henrissat B."/>
            <person name="Grigoriev I.V."/>
            <person name="Hibbett D.S."/>
            <person name="Martin F."/>
            <person name="Nordberg H.P."/>
            <person name="Cantor M.N."/>
            <person name="Hua S.X."/>
        </authorList>
    </citation>
    <scope>NUCLEOTIDE SEQUENCE [LARGE SCALE GENOMIC DNA]</scope>
    <source>
        <strain evidence="1 2">441</strain>
    </source>
</reference>
<dbReference type="AlphaFoldDB" id="A0A0C9YTM4"/>
<proteinExistence type="predicted"/>
<sequence>MPTILCQPPRRILLPPQKAPSQSMIDADAEVEKVRRGVGCHSANRPTQLHLLLAYARNVLYILAASCMVSSKPAKLLTSGEPRLRVVIQFPIEAPCTRATMCTFPPSRRNNQFIHIVLFFCQHPRNDVESAMNYTTPVLDLGVAQLPRMARSARYDWPGDRGPLKNANSQIC</sequence>
<protein>
    <submittedName>
        <fullName evidence="1">Unplaced genomic scaffold scaffold_89, whole genome shotgun sequence</fullName>
    </submittedName>
</protein>
<name>A0A0C9YTM4_9AGAM</name>
<evidence type="ECO:0000313" key="1">
    <source>
        <dbReference type="EMBL" id="KIK20026.1"/>
    </source>
</evidence>
<dbReference type="Proteomes" id="UP000054018">
    <property type="component" value="Unassembled WGS sequence"/>
</dbReference>
<gene>
    <name evidence="1" type="ORF">PISMIDRAFT_603606</name>
</gene>
<keyword evidence="2" id="KW-1185">Reference proteome</keyword>
<accession>A0A0C9YTM4</accession>
<dbReference type="EMBL" id="KN833773">
    <property type="protein sequence ID" value="KIK20026.1"/>
    <property type="molecule type" value="Genomic_DNA"/>
</dbReference>
<reference evidence="2" key="2">
    <citation type="submission" date="2015-01" db="EMBL/GenBank/DDBJ databases">
        <title>Evolutionary Origins and Diversification of the Mycorrhizal Mutualists.</title>
        <authorList>
            <consortium name="DOE Joint Genome Institute"/>
            <consortium name="Mycorrhizal Genomics Consortium"/>
            <person name="Kohler A."/>
            <person name="Kuo A."/>
            <person name="Nagy L.G."/>
            <person name="Floudas D."/>
            <person name="Copeland A."/>
            <person name="Barry K.W."/>
            <person name="Cichocki N."/>
            <person name="Veneault-Fourrey C."/>
            <person name="LaButti K."/>
            <person name="Lindquist E.A."/>
            <person name="Lipzen A."/>
            <person name="Lundell T."/>
            <person name="Morin E."/>
            <person name="Murat C."/>
            <person name="Riley R."/>
            <person name="Ohm R."/>
            <person name="Sun H."/>
            <person name="Tunlid A."/>
            <person name="Henrissat B."/>
            <person name="Grigoriev I.V."/>
            <person name="Hibbett D.S."/>
            <person name="Martin F."/>
        </authorList>
    </citation>
    <scope>NUCLEOTIDE SEQUENCE [LARGE SCALE GENOMIC DNA]</scope>
    <source>
        <strain evidence="2">441</strain>
    </source>
</reference>